<keyword evidence="4" id="KW-0732">Signal</keyword>
<gene>
    <name evidence="10" type="ORF">M0651_21705</name>
</gene>
<dbReference type="InterPro" id="IPR038501">
    <property type="entry name" value="Spore_GerAC_C_sf"/>
</dbReference>
<evidence type="ECO:0000256" key="7">
    <source>
        <dbReference type="ARBA" id="ARBA00023288"/>
    </source>
</evidence>
<dbReference type="InterPro" id="IPR057336">
    <property type="entry name" value="GerAC_N"/>
</dbReference>
<comment type="subcellular location">
    <subcellularLocation>
        <location evidence="1">Membrane</location>
        <topology evidence="1">Lipid-anchor</topology>
    </subcellularLocation>
</comment>
<dbReference type="GO" id="GO:0009847">
    <property type="term" value="P:spore germination"/>
    <property type="evidence" value="ECO:0007669"/>
    <property type="project" value="InterPro"/>
</dbReference>
<name>A0A9X1Y2M2_9BACL</name>
<evidence type="ECO:0000256" key="6">
    <source>
        <dbReference type="ARBA" id="ARBA00023139"/>
    </source>
</evidence>
<sequence>MAKRACERRLIVVMCSLTIFVLSGCWNYREVDKMTTVAGIAIDKGEKEGEIRLTVEVVDGLGGKDAMSIGSSRISLSGHTMFEIVRRMITESGNRLYWAHAKSIILSEEIARDGAAKVIDWYVRDSETRSDIHILVSGEETAEEVLSSKSNSDEPFSYKIDEILKNENSVSNSPVMEIFDFADTINTPGISSILPMVYSSENKGKKTASIHGLAVFDIDKMLGTMDANKTKFALFLRDEIKGGILTLGGYNRLPGISLEIFKNKTKVEPVLVDGQIEIRVKTHTVTAVDEAQEDVDYYTSKGRAEIESMAEEMVVEEMEKAIEIAQKRYKQDIFGFGSRIHKKFPKEWKTLEPDWDEKFSRLKVSVQAKVEIKGTASTKKSINTEDENY</sequence>
<feature type="domain" description="Spore germination GerAC-like C-terminal" evidence="8">
    <location>
        <begin position="212"/>
        <end position="375"/>
    </location>
</feature>
<proteinExistence type="inferred from homology"/>
<dbReference type="Proteomes" id="UP001139534">
    <property type="component" value="Unassembled WGS sequence"/>
</dbReference>
<keyword evidence="3" id="KW-0309">Germination</keyword>
<evidence type="ECO:0000256" key="2">
    <source>
        <dbReference type="ARBA" id="ARBA00007886"/>
    </source>
</evidence>
<evidence type="ECO:0000256" key="4">
    <source>
        <dbReference type="ARBA" id="ARBA00022729"/>
    </source>
</evidence>
<evidence type="ECO:0000259" key="9">
    <source>
        <dbReference type="Pfam" id="PF25198"/>
    </source>
</evidence>
<dbReference type="PROSITE" id="PS51257">
    <property type="entry name" value="PROKAR_LIPOPROTEIN"/>
    <property type="match status" value="1"/>
</dbReference>
<dbReference type="NCBIfam" id="TIGR02887">
    <property type="entry name" value="spore_ger_x_C"/>
    <property type="match status" value="1"/>
</dbReference>
<evidence type="ECO:0000313" key="10">
    <source>
        <dbReference type="EMBL" id="MCK8489789.1"/>
    </source>
</evidence>
<keyword evidence="5" id="KW-0472">Membrane</keyword>
<keyword evidence="7" id="KW-0449">Lipoprotein</keyword>
<evidence type="ECO:0000256" key="3">
    <source>
        <dbReference type="ARBA" id="ARBA00022544"/>
    </source>
</evidence>
<dbReference type="EMBL" id="JALPRK010000029">
    <property type="protein sequence ID" value="MCK8489789.1"/>
    <property type="molecule type" value="Genomic_DNA"/>
</dbReference>
<dbReference type="PANTHER" id="PTHR35789">
    <property type="entry name" value="SPORE GERMINATION PROTEIN B3"/>
    <property type="match status" value="1"/>
</dbReference>
<reference evidence="10" key="1">
    <citation type="submission" date="2022-04" db="EMBL/GenBank/DDBJ databases">
        <authorList>
            <person name="Seo M.-J."/>
        </authorList>
    </citation>
    <scope>NUCLEOTIDE SEQUENCE</scope>
    <source>
        <strain evidence="10">MBLB2552</strain>
    </source>
</reference>
<evidence type="ECO:0000256" key="5">
    <source>
        <dbReference type="ARBA" id="ARBA00023136"/>
    </source>
</evidence>
<dbReference type="Pfam" id="PF25198">
    <property type="entry name" value="Spore_GerAC_N"/>
    <property type="match status" value="1"/>
</dbReference>
<dbReference type="RefSeq" id="WP_248553774.1">
    <property type="nucleotide sequence ID" value="NZ_JALPRK010000029.1"/>
</dbReference>
<evidence type="ECO:0000313" key="11">
    <source>
        <dbReference type="Proteomes" id="UP001139534"/>
    </source>
</evidence>
<feature type="domain" description="Spore germination protein N-terminal" evidence="9">
    <location>
        <begin position="27"/>
        <end position="197"/>
    </location>
</feature>
<dbReference type="AlphaFoldDB" id="A0A9X1Y2M2"/>
<evidence type="ECO:0000256" key="1">
    <source>
        <dbReference type="ARBA" id="ARBA00004635"/>
    </source>
</evidence>
<keyword evidence="6" id="KW-0564">Palmitate</keyword>
<dbReference type="InterPro" id="IPR046953">
    <property type="entry name" value="Spore_GerAC-like_C"/>
</dbReference>
<protein>
    <submittedName>
        <fullName evidence="10">Ger(X)C family spore germination protein</fullName>
    </submittedName>
</protein>
<dbReference type="Gene3D" id="3.30.300.210">
    <property type="entry name" value="Nutrient germinant receptor protein C, domain 3"/>
    <property type="match status" value="1"/>
</dbReference>
<organism evidence="10 11">
    <name type="scientific">Paenibacillus mellifer</name>
    <dbReference type="NCBI Taxonomy" id="2937794"/>
    <lineage>
        <taxon>Bacteria</taxon>
        <taxon>Bacillati</taxon>
        <taxon>Bacillota</taxon>
        <taxon>Bacilli</taxon>
        <taxon>Bacillales</taxon>
        <taxon>Paenibacillaceae</taxon>
        <taxon>Paenibacillus</taxon>
    </lineage>
</organism>
<keyword evidence="11" id="KW-1185">Reference proteome</keyword>
<accession>A0A9X1Y2M2</accession>
<dbReference type="PANTHER" id="PTHR35789:SF1">
    <property type="entry name" value="SPORE GERMINATION PROTEIN B3"/>
    <property type="match status" value="1"/>
</dbReference>
<comment type="similarity">
    <text evidence="2">Belongs to the GerABKC lipoprotein family.</text>
</comment>
<evidence type="ECO:0000259" key="8">
    <source>
        <dbReference type="Pfam" id="PF05504"/>
    </source>
</evidence>
<dbReference type="Pfam" id="PF05504">
    <property type="entry name" value="Spore_GerAC"/>
    <property type="match status" value="1"/>
</dbReference>
<comment type="caution">
    <text evidence="10">The sequence shown here is derived from an EMBL/GenBank/DDBJ whole genome shotgun (WGS) entry which is preliminary data.</text>
</comment>
<dbReference type="GO" id="GO:0016020">
    <property type="term" value="C:membrane"/>
    <property type="evidence" value="ECO:0007669"/>
    <property type="project" value="UniProtKB-SubCell"/>
</dbReference>
<dbReference type="InterPro" id="IPR008844">
    <property type="entry name" value="Spore_GerAC-like"/>
</dbReference>